<evidence type="ECO:0000259" key="11">
    <source>
        <dbReference type="PROSITE" id="PS50994"/>
    </source>
</evidence>
<dbReference type="GO" id="GO:0003676">
    <property type="term" value="F:nucleic acid binding"/>
    <property type="evidence" value="ECO:0007669"/>
    <property type="project" value="InterPro"/>
</dbReference>
<dbReference type="SUPFAM" id="SSF50630">
    <property type="entry name" value="Acid proteases"/>
    <property type="match status" value="1"/>
</dbReference>
<protein>
    <recommendedName>
        <fullName evidence="1">RNA-directed DNA polymerase</fullName>
        <ecNumber evidence="1">2.7.7.49</ecNumber>
    </recommendedName>
</protein>
<dbReference type="InterPro" id="IPR021109">
    <property type="entry name" value="Peptidase_aspartic_dom_sf"/>
</dbReference>
<evidence type="ECO:0000256" key="4">
    <source>
        <dbReference type="ARBA" id="ARBA00022722"/>
    </source>
</evidence>
<evidence type="ECO:0000256" key="5">
    <source>
        <dbReference type="ARBA" id="ARBA00022759"/>
    </source>
</evidence>
<dbReference type="InterPro" id="IPR041373">
    <property type="entry name" value="RT_RNaseH"/>
</dbReference>
<dbReference type="CDD" id="cd09279">
    <property type="entry name" value="RNase_HI_like"/>
    <property type="match status" value="1"/>
</dbReference>
<evidence type="ECO:0000256" key="1">
    <source>
        <dbReference type="ARBA" id="ARBA00012493"/>
    </source>
</evidence>
<evidence type="ECO:0000256" key="8">
    <source>
        <dbReference type="ARBA" id="ARBA00023172"/>
    </source>
</evidence>
<dbReference type="GO" id="GO:0004523">
    <property type="term" value="F:RNA-DNA hybrid ribonuclease activity"/>
    <property type="evidence" value="ECO:0007669"/>
    <property type="project" value="InterPro"/>
</dbReference>
<dbReference type="EMBL" id="OIVN01006202">
    <property type="protein sequence ID" value="SPD27662.1"/>
    <property type="molecule type" value="Genomic_DNA"/>
</dbReference>
<dbReference type="CDD" id="cd00303">
    <property type="entry name" value="retropepsin_like"/>
    <property type="match status" value="1"/>
</dbReference>
<dbReference type="InterPro" id="IPR043128">
    <property type="entry name" value="Rev_trsase/Diguanyl_cyclase"/>
</dbReference>
<organism evidence="12">
    <name type="scientific">Fagus sylvatica</name>
    <name type="common">Beechnut</name>
    <dbReference type="NCBI Taxonomy" id="28930"/>
    <lineage>
        <taxon>Eukaryota</taxon>
        <taxon>Viridiplantae</taxon>
        <taxon>Streptophyta</taxon>
        <taxon>Embryophyta</taxon>
        <taxon>Tracheophyta</taxon>
        <taxon>Spermatophyta</taxon>
        <taxon>Magnoliopsida</taxon>
        <taxon>eudicotyledons</taxon>
        <taxon>Gunneridae</taxon>
        <taxon>Pentapetalae</taxon>
        <taxon>rosids</taxon>
        <taxon>fabids</taxon>
        <taxon>Fagales</taxon>
        <taxon>Fagaceae</taxon>
        <taxon>Fagus</taxon>
    </lineage>
</organism>
<dbReference type="Gene3D" id="2.40.70.10">
    <property type="entry name" value="Acid Proteases"/>
    <property type="match status" value="1"/>
</dbReference>
<dbReference type="Pfam" id="PF17917">
    <property type="entry name" value="RT_RNaseH"/>
    <property type="match status" value="1"/>
</dbReference>
<name>A0A2N9IS38_FAGSY</name>
<dbReference type="Gene3D" id="3.10.10.10">
    <property type="entry name" value="HIV Type 1 Reverse Transcriptase, subunit A, domain 1"/>
    <property type="match status" value="1"/>
</dbReference>
<evidence type="ECO:0000256" key="9">
    <source>
        <dbReference type="SAM" id="MobiDB-lite"/>
    </source>
</evidence>
<dbReference type="Pfam" id="PF13456">
    <property type="entry name" value="RVT_3"/>
    <property type="match status" value="1"/>
</dbReference>
<evidence type="ECO:0000256" key="7">
    <source>
        <dbReference type="ARBA" id="ARBA00022918"/>
    </source>
</evidence>
<dbReference type="InterPro" id="IPR002156">
    <property type="entry name" value="RNaseH_domain"/>
</dbReference>
<dbReference type="GO" id="GO:0006310">
    <property type="term" value="P:DNA recombination"/>
    <property type="evidence" value="ECO:0007669"/>
    <property type="project" value="UniProtKB-KW"/>
</dbReference>
<keyword evidence="2" id="KW-0808">Transferase</keyword>
<dbReference type="GO" id="GO:0003964">
    <property type="term" value="F:RNA-directed DNA polymerase activity"/>
    <property type="evidence" value="ECO:0007669"/>
    <property type="project" value="UniProtKB-KW"/>
</dbReference>
<reference evidence="12" key="1">
    <citation type="submission" date="2018-02" db="EMBL/GenBank/DDBJ databases">
        <authorList>
            <person name="Cohen D.B."/>
            <person name="Kent A.D."/>
        </authorList>
    </citation>
    <scope>NUCLEOTIDE SEQUENCE</scope>
</reference>
<dbReference type="PROSITE" id="PS50879">
    <property type="entry name" value="RNASE_H_1"/>
    <property type="match status" value="1"/>
</dbReference>
<accession>A0A2N9IS38</accession>
<dbReference type="InterPro" id="IPR043502">
    <property type="entry name" value="DNA/RNA_pol_sf"/>
</dbReference>
<keyword evidence="7" id="KW-0695">RNA-directed DNA polymerase</keyword>
<evidence type="ECO:0000256" key="6">
    <source>
        <dbReference type="ARBA" id="ARBA00022801"/>
    </source>
</evidence>
<dbReference type="PROSITE" id="PS50994">
    <property type="entry name" value="INTEGRASE"/>
    <property type="match status" value="1"/>
</dbReference>
<dbReference type="PANTHER" id="PTHR48475:SF1">
    <property type="entry name" value="RNASE H TYPE-1 DOMAIN-CONTAINING PROTEIN"/>
    <property type="match status" value="1"/>
</dbReference>
<dbReference type="Gene3D" id="3.30.70.270">
    <property type="match status" value="3"/>
</dbReference>
<sequence>MAEEASKLRGLEARVAALETKFNFLLQFIPCQRQLRLYQLQEGQPSTFLGRPGQSLGSSNHCQFPVPQLYTLLVKKKMITPVSQRTRIGPQPKDYNKDLTCEYHQGEVGHTVENCRVLRHRIQDLLDQGVLKFRIEGVINTIGAEKNDEVDITSTKIPWEPLFHELKKRGLLTVPRAPKESTEAGTCQYHPGARDHNLQGCEEFKKEVASLITKGLIRRRGEQPERDCMTIDQLRLSPYEKTNFQARMERIKEDFEEFCEKKKEELGKLTPATPLEISKPDPVVIHYATKEKVMLQTASVSAVQSSEKVPSVVIQVPQPFPYQDSKRIPWNYGMKVISTRESKPKTEEGGSREPHVRARWDYQKRKALLKVLNEAYVPEDITGPSFENMVTSILVTNQLTFSDDELPPEGRGHTKALYISVKTNDRIVSRVLIDNGSALNVCPLSTLEKLDIDPTRVRVNSMIVRAFDGTRREVLGEIDLPVEVGPQVYNINFQVLKIDSPYNLLLGRPWLHTAGAVPSSLHQKMKLIIGNQLVTILAEEPISIYNDGEIPYIDGCASEEASFHSFEFVTVIHRVAAVEPRLSRAGIMVAKEFVKAGFQPGQGTARLAYEASETKELQQSSEEKGGPEKKMVIPHIRTTFPASAMFQVDEGDVDELALLFTEDLSINAITAERDSAAPPAHPGQYEGIDLEDFLDEENLKGYRIEEETLDEDTWEDDDLPDLLPHLMVPHGLETLEFEVFCEQEDPESHLQRYRRPRVPSAEIPHLVLSAEEYCLLGGFGEELSWTDTATTSKHHQATSPPPLLKKNMLAPMVEGLSIHAITAEEEDSTTTPPTRHCQQGEEAKMWTCVPLLQRVSSSNESREKSRLEPAAPQSKRRHSFALLREFHEIFAWSYQDMPGLDTDIVVHKIPLKPECKPVKQALRRMKPEVILKIKEEVEKQLKAGFLSTVTYSDWVANIVPVPKKDGKVRMCVDYRDLNRASPKDNFPLPHIDTLVDNTATNAVFSFMDGFSGYNQIKMAEEDKSKTAFVTHWGTFVYDVMPFEVYVDDMIAKSRTAQDHLTDLRKLFQRLKKYQLRLNPNKCAFGVTSGKLLGFIVSGRGIEIDPAKLASLHKLTATCEPLFKLLRKDVKIKWTEDCQRAFDKIKEYLLNPPILVPPTPGRPLILYLTVQEASMGCMLGQQDETGKKEQAIYYLSKKFTEPETRYLLVEKTCCALAWASKKLRQYMLYYTTWLVSRMDPIKYIFEKPALTGKIARWQVLLSEFDILFVARKAIKGQAIADYLADYPSEQLELMDSEFPDEDVMTVDEDNHGRWKLYFDGAANAVGSGIGAVLVSPKGQQTPIAVKLGFDCTNNMTEYEACIVGLQAALEFGAYELEVFGDSLLIVSQTNGEWQARDPKLIPYQRYISRLVPKFKYVTFTYTPRAHNHFADALATLASLIKLVEGDDVRPLRIETRDIPAYCVCVEGMHERRSRDRQQALTCPDVPQMPDVSEQQECTSPISSHYGLAVAVLSLGNGCDWCDSPQRRLTGMSSYWWPSTILPSGWRRVPSRMFTQVAVTRFVKNNIICRYGMPEMLITDNASNLNNRMMDQLCQQFKIQHHNSAPYRPKMNGAVEAANKNVKKILSKMTETYKDWHEHLPYALCAYRTSVRTSVGATPYSLLEEAEWAQARYEQLNFIDEKRLAALCHGQLYQRRIERAYNKKARPRTFQPGDLVLKKRNMALSDPRGKFAPSYEGPYVVKKAFSGGAIILADMDGEEFRSPINSDSVIQVPCMTLVNLIKEEYSSKFQFVILIILKKAREATKIRKDVALGWKLPRVW</sequence>
<keyword evidence="3" id="KW-0548">Nucleotidyltransferase</keyword>
<dbReference type="InterPro" id="IPR000477">
    <property type="entry name" value="RT_dom"/>
</dbReference>
<evidence type="ECO:0000256" key="2">
    <source>
        <dbReference type="ARBA" id="ARBA00022679"/>
    </source>
</evidence>
<keyword evidence="6" id="KW-0378">Hydrolase</keyword>
<feature type="domain" description="RNase H type-1" evidence="10">
    <location>
        <begin position="1309"/>
        <end position="1438"/>
    </location>
</feature>
<dbReference type="Pfam" id="PF00078">
    <property type="entry name" value="RVT_1"/>
    <property type="match status" value="2"/>
</dbReference>
<dbReference type="SUPFAM" id="SSF56672">
    <property type="entry name" value="DNA/RNA polymerases"/>
    <property type="match status" value="1"/>
</dbReference>
<keyword evidence="4" id="KW-0540">Nuclease</keyword>
<feature type="region of interest" description="Disordered" evidence="9">
    <location>
        <begin position="855"/>
        <end position="874"/>
    </location>
</feature>
<proteinExistence type="predicted"/>
<keyword evidence="5" id="KW-0255">Endonuclease</keyword>
<feature type="domain" description="Integrase catalytic" evidence="11">
    <location>
        <begin position="1569"/>
        <end position="1665"/>
    </location>
</feature>
<gene>
    <name evidence="12" type="ORF">FSB_LOCUS55544</name>
</gene>
<dbReference type="InterPro" id="IPR036397">
    <property type="entry name" value="RNaseH_sf"/>
</dbReference>
<dbReference type="EC" id="2.7.7.49" evidence="1"/>
<keyword evidence="8" id="KW-0233">DNA recombination</keyword>
<dbReference type="CDD" id="cd01647">
    <property type="entry name" value="RT_LTR"/>
    <property type="match status" value="1"/>
</dbReference>
<dbReference type="InterPro" id="IPR012337">
    <property type="entry name" value="RNaseH-like_sf"/>
</dbReference>
<evidence type="ECO:0000256" key="3">
    <source>
        <dbReference type="ARBA" id="ARBA00022695"/>
    </source>
</evidence>
<evidence type="ECO:0000313" key="12">
    <source>
        <dbReference type="EMBL" id="SPD27662.1"/>
    </source>
</evidence>
<dbReference type="Gene3D" id="3.30.420.10">
    <property type="entry name" value="Ribonuclease H-like superfamily/Ribonuclease H"/>
    <property type="match status" value="2"/>
</dbReference>
<dbReference type="SUPFAM" id="SSF53098">
    <property type="entry name" value="Ribonuclease H-like"/>
    <property type="match status" value="2"/>
</dbReference>
<evidence type="ECO:0000259" key="10">
    <source>
        <dbReference type="PROSITE" id="PS50879"/>
    </source>
</evidence>
<dbReference type="GO" id="GO:0015074">
    <property type="term" value="P:DNA integration"/>
    <property type="evidence" value="ECO:0007669"/>
    <property type="project" value="InterPro"/>
</dbReference>
<dbReference type="PANTHER" id="PTHR48475">
    <property type="entry name" value="RIBONUCLEASE H"/>
    <property type="match status" value="1"/>
</dbReference>
<dbReference type="InterPro" id="IPR001584">
    <property type="entry name" value="Integrase_cat-core"/>
</dbReference>